<dbReference type="InterPro" id="IPR036603">
    <property type="entry name" value="RBP11-like"/>
</dbReference>
<dbReference type="InterPro" id="IPR011260">
    <property type="entry name" value="RNAP_asu_C"/>
</dbReference>
<dbReference type="InterPro" id="IPR036643">
    <property type="entry name" value="RNApol_insert_sf"/>
</dbReference>
<dbReference type="GO" id="GO:0000428">
    <property type="term" value="C:DNA-directed RNA polymerase complex"/>
    <property type="evidence" value="ECO:0007669"/>
    <property type="project" value="UniProtKB-KW"/>
</dbReference>
<evidence type="ECO:0000256" key="4">
    <source>
        <dbReference type="ARBA" id="ARBA00022478"/>
    </source>
</evidence>
<evidence type="ECO:0000256" key="7">
    <source>
        <dbReference type="ARBA" id="ARBA00023163"/>
    </source>
</evidence>
<comment type="subunit">
    <text evidence="11">Homodimer. The RNAP catalytic core consists of 2 alpha, 1 beta, 1 beta' and 1 omega subunit. When a sigma factor is associated with the core the holoenzyme is formed, which can initiate transcription.</text>
</comment>
<dbReference type="Gene3D" id="2.170.120.12">
    <property type="entry name" value="DNA-directed RNA polymerase, insert domain"/>
    <property type="match status" value="1"/>
</dbReference>
<dbReference type="SUPFAM" id="SSF47789">
    <property type="entry name" value="C-terminal domain of RNA polymerase alpha subunit"/>
    <property type="match status" value="1"/>
</dbReference>
<comment type="similarity">
    <text evidence="1 11">Belongs to the RNA polymerase alpha chain family.</text>
</comment>
<dbReference type="EC" id="2.7.7.6" evidence="2 11"/>
<dbReference type="GO" id="GO:0003899">
    <property type="term" value="F:DNA-directed RNA polymerase activity"/>
    <property type="evidence" value="ECO:0007669"/>
    <property type="project" value="UniProtKB-UniRule"/>
</dbReference>
<evidence type="ECO:0000256" key="3">
    <source>
        <dbReference type="ARBA" id="ARBA00015972"/>
    </source>
</evidence>
<dbReference type="NCBIfam" id="TIGR02027">
    <property type="entry name" value="rpoA"/>
    <property type="match status" value="1"/>
</dbReference>
<accession>A0A660SEH1</accession>
<evidence type="ECO:0000256" key="10">
    <source>
        <dbReference type="ARBA" id="ARBA00048552"/>
    </source>
</evidence>
<evidence type="ECO:0000313" key="14">
    <source>
        <dbReference type="Proteomes" id="UP000268469"/>
    </source>
</evidence>
<dbReference type="GO" id="GO:0046983">
    <property type="term" value="F:protein dimerization activity"/>
    <property type="evidence" value="ECO:0007669"/>
    <property type="project" value="InterPro"/>
</dbReference>
<dbReference type="SMART" id="SM00662">
    <property type="entry name" value="RPOLD"/>
    <property type="match status" value="1"/>
</dbReference>
<comment type="catalytic activity">
    <reaction evidence="10 11">
        <text>RNA(n) + a ribonucleoside 5'-triphosphate = RNA(n+1) + diphosphate</text>
        <dbReference type="Rhea" id="RHEA:21248"/>
        <dbReference type="Rhea" id="RHEA-COMP:14527"/>
        <dbReference type="Rhea" id="RHEA-COMP:17342"/>
        <dbReference type="ChEBI" id="CHEBI:33019"/>
        <dbReference type="ChEBI" id="CHEBI:61557"/>
        <dbReference type="ChEBI" id="CHEBI:140395"/>
        <dbReference type="EC" id="2.7.7.6"/>
    </reaction>
</comment>
<feature type="domain" description="DNA-directed RNA polymerase RpoA/D/Rpb3-type" evidence="12">
    <location>
        <begin position="22"/>
        <end position="230"/>
    </location>
</feature>
<comment type="function">
    <text evidence="11">DNA-dependent RNA polymerase catalyzes the transcription of DNA into RNA using the four ribonucleoside triphosphates as substrates.</text>
</comment>
<dbReference type="Pfam" id="PF01193">
    <property type="entry name" value="RNA_pol_L"/>
    <property type="match status" value="1"/>
</dbReference>
<dbReference type="HAMAP" id="MF_00059">
    <property type="entry name" value="RNApol_bact_RpoA"/>
    <property type="match status" value="1"/>
</dbReference>
<evidence type="ECO:0000256" key="9">
    <source>
        <dbReference type="ARBA" id="ARBA00033070"/>
    </source>
</evidence>
<keyword evidence="7 11" id="KW-0804">Transcription</keyword>
<evidence type="ECO:0000256" key="6">
    <source>
        <dbReference type="ARBA" id="ARBA00022695"/>
    </source>
</evidence>
<evidence type="ECO:0000256" key="8">
    <source>
        <dbReference type="ARBA" id="ARBA00032524"/>
    </source>
</evidence>
<dbReference type="InterPro" id="IPR011773">
    <property type="entry name" value="DNA-dir_RpoA"/>
</dbReference>
<dbReference type="CDD" id="cd06928">
    <property type="entry name" value="RNAP_alpha_NTD"/>
    <property type="match status" value="1"/>
</dbReference>
<feature type="region of interest" description="Alpha N-terminal domain (alpha-NTD)" evidence="11">
    <location>
        <begin position="1"/>
        <end position="231"/>
    </location>
</feature>
<dbReference type="SUPFAM" id="SSF55257">
    <property type="entry name" value="RBP11-like subunits of RNA polymerase"/>
    <property type="match status" value="1"/>
</dbReference>
<evidence type="ECO:0000259" key="12">
    <source>
        <dbReference type="SMART" id="SM00662"/>
    </source>
</evidence>
<protein>
    <recommendedName>
        <fullName evidence="3 11">DNA-directed RNA polymerase subunit alpha</fullName>
        <shortName evidence="11">RNAP subunit alpha</shortName>
        <ecNumber evidence="2 11">2.7.7.6</ecNumber>
    </recommendedName>
    <alternativeName>
        <fullName evidence="9 11">RNA polymerase subunit alpha</fullName>
    </alternativeName>
    <alternativeName>
        <fullName evidence="8 11">Transcriptase subunit alpha</fullName>
    </alternativeName>
</protein>
<proteinExistence type="inferred from homology"/>
<gene>
    <name evidence="11" type="primary">rpoA</name>
    <name evidence="13" type="ORF">DRP53_09345</name>
</gene>
<dbReference type="Gene3D" id="3.30.1360.10">
    <property type="entry name" value="RNA polymerase, RBP11-like subunit"/>
    <property type="match status" value="1"/>
</dbReference>
<keyword evidence="5 11" id="KW-0808">Transferase</keyword>
<evidence type="ECO:0000256" key="2">
    <source>
        <dbReference type="ARBA" id="ARBA00012418"/>
    </source>
</evidence>
<evidence type="ECO:0000256" key="1">
    <source>
        <dbReference type="ARBA" id="ARBA00007123"/>
    </source>
</evidence>
<comment type="caution">
    <text evidence="13">The sequence shown here is derived from an EMBL/GenBank/DDBJ whole genome shotgun (WGS) entry which is preliminary data.</text>
</comment>
<comment type="domain">
    <text evidence="11">The N-terminal domain is essential for RNAP assembly and basal transcription, whereas the C-terminal domain is involved in interaction with transcriptional regulators and with upstream promoter elements.</text>
</comment>
<keyword evidence="6 11" id="KW-0548">Nucleotidyltransferase</keyword>
<name>A0A660SEH1_UNCW3</name>
<dbReference type="Pfam" id="PF01000">
    <property type="entry name" value="RNA_pol_A_bac"/>
    <property type="match status" value="1"/>
</dbReference>
<dbReference type="GO" id="GO:0005737">
    <property type="term" value="C:cytoplasm"/>
    <property type="evidence" value="ECO:0007669"/>
    <property type="project" value="UniProtKB-ARBA"/>
</dbReference>
<dbReference type="Gene3D" id="1.10.150.20">
    <property type="entry name" value="5' to 3' exonuclease, C-terminal subdomain"/>
    <property type="match status" value="1"/>
</dbReference>
<dbReference type="SUPFAM" id="SSF56553">
    <property type="entry name" value="Insert subdomain of RNA polymerase alpha subunit"/>
    <property type="match status" value="1"/>
</dbReference>
<dbReference type="NCBIfam" id="NF003519">
    <property type="entry name" value="PRK05182.2-5"/>
    <property type="match status" value="1"/>
</dbReference>
<dbReference type="FunFam" id="2.170.120.12:FF:000001">
    <property type="entry name" value="DNA-directed RNA polymerase subunit alpha"/>
    <property type="match status" value="1"/>
</dbReference>
<dbReference type="GO" id="GO:0003677">
    <property type="term" value="F:DNA binding"/>
    <property type="evidence" value="ECO:0007669"/>
    <property type="project" value="UniProtKB-UniRule"/>
</dbReference>
<reference evidence="13 14" key="1">
    <citation type="submission" date="2018-06" db="EMBL/GenBank/DDBJ databases">
        <title>Extensive metabolic versatility and redundancy in microbially diverse, dynamic hydrothermal sediments.</title>
        <authorList>
            <person name="Dombrowski N."/>
            <person name="Teske A."/>
            <person name="Baker B.J."/>
        </authorList>
    </citation>
    <scope>NUCLEOTIDE SEQUENCE [LARGE SCALE GENOMIC DNA]</scope>
    <source>
        <strain evidence="13">B36_G15</strain>
    </source>
</reference>
<dbReference type="Pfam" id="PF03118">
    <property type="entry name" value="RNA_pol_A_CTD"/>
    <property type="match status" value="1"/>
</dbReference>
<evidence type="ECO:0000256" key="11">
    <source>
        <dbReference type="HAMAP-Rule" id="MF_00059"/>
    </source>
</evidence>
<evidence type="ECO:0000256" key="5">
    <source>
        <dbReference type="ARBA" id="ARBA00022679"/>
    </source>
</evidence>
<dbReference type="NCBIfam" id="NF003513">
    <property type="entry name" value="PRK05182.1-2"/>
    <property type="match status" value="1"/>
</dbReference>
<dbReference type="EMBL" id="QNBE01000110">
    <property type="protein sequence ID" value="RKX69043.1"/>
    <property type="molecule type" value="Genomic_DNA"/>
</dbReference>
<dbReference type="GO" id="GO:0006351">
    <property type="term" value="P:DNA-templated transcription"/>
    <property type="evidence" value="ECO:0007669"/>
    <property type="project" value="UniProtKB-UniRule"/>
</dbReference>
<dbReference type="AlphaFoldDB" id="A0A660SEH1"/>
<dbReference type="InterPro" id="IPR011263">
    <property type="entry name" value="DNA-dir_RNA_pol_RpoA/D/Rpb3"/>
</dbReference>
<feature type="region of interest" description="Alpha C-terminal domain (alpha-CTD)" evidence="11">
    <location>
        <begin position="249"/>
        <end position="325"/>
    </location>
</feature>
<sequence length="325" mass="36923">MLELKPIHMPDRIVPQVEEDRYGKFLITPLERGWGTTIGNSMRRALLSVIQGSAIVQVRIENVLHEFSTIRGVLEEVPQIILNLKKTRVKLLAPEPRTLYLHAKGKGEYYARDIEQNPEVEILTPDQHLFTITDGKASVNMEMVVDSGRGYVPAEQHKVPEAMIGTIFLDALFSPVLKVNFTVENTRVEQRTDYDQLTLEVWTDGSISPRDAVVQAATVLSKHIEKFIELGTPPEVKGVERVDEETLKLRDLLSRPIDELEISVRASHCLRDENIKTIGELVARTEREMLEIKNFGKKSLEELRKVLENIGLHFGMDVDRIMGVK</sequence>
<keyword evidence="4 11" id="KW-0240">DNA-directed RNA polymerase</keyword>
<dbReference type="InterPro" id="IPR011262">
    <property type="entry name" value="DNA-dir_RNA_pol_insert"/>
</dbReference>
<organism evidence="13 14">
    <name type="scientific">candidate division WOR-3 bacterium</name>
    <dbReference type="NCBI Taxonomy" id="2052148"/>
    <lineage>
        <taxon>Bacteria</taxon>
        <taxon>Bacteria division WOR-3</taxon>
    </lineage>
</organism>
<evidence type="ECO:0000313" key="13">
    <source>
        <dbReference type="EMBL" id="RKX69043.1"/>
    </source>
</evidence>
<dbReference type="Proteomes" id="UP000268469">
    <property type="component" value="Unassembled WGS sequence"/>
</dbReference>